<comment type="caution">
    <text evidence="1">The sequence shown here is derived from an EMBL/GenBank/DDBJ whole genome shotgun (WGS) entry which is preliminary data.</text>
</comment>
<dbReference type="Proteomes" id="UP000692954">
    <property type="component" value="Unassembled WGS sequence"/>
</dbReference>
<evidence type="ECO:0000313" key="2">
    <source>
        <dbReference type="Proteomes" id="UP000692954"/>
    </source>
</evidence>
<proteinExistence type="predicted"/>
<organism evidence="1 2">
    <name type="scientific">Paramecium sonneborni</name>
    <dbReference type="NCBI Taxonomy" id="65129"/>
    <lineage>
        <taxon>Eukaryota</taxon>
        <taxon>Sar</taxon>
        <taxon>Alveolata</taxon>
        <taxon>Ciliophora</taxon>
        <taxon>Intramacronucleata</taxon>
        <taxon>Oligohymenophorea</taxon>
        <taxon>Peniculida</taxon>
        <taxon>Parameciidae</taxon>
        <taxon>Paramecium</taxon>
    </lineage>
</organism>
<dbReference type="EMBL" id="CAJJDN010000105">
    <property type="protein sequence ID" value="CAD8114399.1"/>
    <property type="molecule type" value="Genomic_DNA"/>
</dbReference>
<reference evidence="1" key="1">
    <citation type="submission" date="2021-01" db="EMBL/GenBank/DDBJ databases">
        <authorList>
            <consortium name="Genoscope - CEA"/>
            <person name="William W."/>
        </authorList>
    </citation>
    <scope>NUCLEOTIDE SEQUENCE</scope>
</reference>
<gene>
    <name evidence="1" type="ORF">PSON_ATCC_30995.1.T1050183</name>
</gene>
<evidence type="ECO:0000313" key="1">
    <source>
        <dbReference type="EMBL" id="CAD8114399.1"/>
    </source>
</evidence>
<name>A0A8S1QER2_9CILI</name>
<keyword evidence="2" id="KW-1185">Reference proteome</keyword>
<accession>A0A8S1QER2</accession>
<sequence>MNGCSESCPLCKSKCDLEFKHISVHQCQNGHQLRGMNGVLINDSIPSLFSCEEIQDGFQIKIDERQKIDTWKQVKEMNIEWKFRSSNTEIIQQNKEQMMTIWNSGIGQIICNQFSQKFNKKNKFTEKSLNQEQNVYSSKTHHIFMLDSSESMAGQNWTNVKNGAIAGIKIYNKIMRLQQVSLHLMMVQKYKFNIPNTEEVELILTNLFLLLQSQFNLILNLRSFLLFQLLFYTDGQAEYPLEAIQKFQSLPREQAKKIELIACTEEQSAIVLTQLLEALKNLISLAELKYSVTTCTITQVWQEVINQQYHKIKC</sequence>
<protein>
    <recommendedName>
        <fullName evidence="3">VWFA domain-containing protein</fullName>
    </recommendedName>
</protein>
<dbReference type="OrthoDB" id="687730at2759"/>
<evidence type="ECO:0008006" key="3">
    <source>
        <dbReference type="Google" id="ProtNLM"/>
    </source>
</evidence>
<dbReference type="AlphaFoldDB" id="A0A8S1QER2"/>